<dbReference type="Proteomes" id="UP000030377">
    <property type="component" value="Unassembled WGS sequence"/>
</dbReference>
<dbReference type="SUPFAM" id="SSF52540">
    <property type="entry name" value="P-loop containing nucleoside triphosphate hydrolases"/>
    <property type="match status" value="1"/>
</dbReference>
<keyword evidence="1" id="KW-0808">Transferase</keyword>
<evidence type="ECO:0000313" key="1">
    <source>
        <dbReference type="EMBL" id="KGT73237.1"/>
    </source>
</evidence>
<gene>
    <name evidence="1" type="ORF">MA20_45580</name>
</gene>
<dbReference type="AlphaFoldDB" id="A0A0A3XFM8"/>
<dbReference type="RefSeq" id="WP_041960779.1">
    <property type="nucleotide sequence ID" value="NZ_JRPN01000056.1"/>
</dbReference>
<dbReference type="GO" id="GO:0016301">
    <property type="term" value="F:kinase activity"/>
    <property type="evidence" value="ECO:0007669"/>
    <property type="project" value="UniProtKB-KW"/>
</dbReference>
<evidence type="ECO:0000313" key="2">
    <source>
        <dbReference type="Proteomes" id="UP000030377"/>
    </source>
</evidence>
<reference evidence="1 2" key="1">
    <citation type="submission" date="2014-09" db="EMBL/GenBank/DDBJ databases">
        <title>Draft genome of Bradyrhizobium japonicum Is-34.</title>
        <authorList>
            <person name="Tsurumaru H."/>
            <person name="Yamakawa T."/>
            <person name="Hashimoto S."/>
            <person name="Okizaki K."/>
            <person name="Kanesaki Y."/>
            <person name="Yoshikawa H."/>
            <person name="Yajima S."/>
        </authorList>
    </citation>
    <scope>NUCLEOTIDE SEQUENCE [LARGE SCALE GENOMIC DNA]</scope>
    <source>
        <strain evidence="1 2">Is-34</strain>
    </source>
</reference>
<dbReference type="InterPro" id="IPR052922">
    <property type="entry name" value="Cytidylate_Kinase-2"/>
</dbReference>
<dbReference type="InterPro" id="IPR027417">
    <property type="entry name" value="P-loop_NTPase"/>
</dbReference>
<keyword evidence="1" id="KW-0418">Kinase</keyword>
<proteinExistence type="predicted"/>
<comment type="caution">
    <text evidence="1">The sequence shown here is derived from an EMBL/GenBank/DDBJ whole genome shotgun (WGS) entry which is preliminary data.</text>
</comment>
<organism evidence="1 2">
    <name type="scientific">Bradyrhizobium japonicum</name>
    <dbReference type="NCBI Taxonomy" id="375"/>
    <lineage>
        <taxon>Bacteria</taxon>
        <taxon>Pseudomonadati</taxon>
        <taxon>Pseudomonadota</taxon>
        <taxon>Alphaproteobacteria</taxon>
        <taxon>Hyphomicrobiales</taxon>
        <taxon>Nitrobacteraceae</taxon>
        <taxon>Bradyrhizobium</taxon>
    </lineage>
</organism>
<sequence length="172" mass="19082">MSRIAIIGNAAGGKSTLARNISAARGLPLIEVDKLLWQDGWKLAPPEVYDARHSAAIAGGRWVIEGLGSQGSIPARISRATEIVLIDLPLWVHFALAAERQVHWHDQNMPLAGLNKKPPTMALFRTMWDVDQNWLPAIRELCIKAERINSVTRLCSLEDIDAYSTRISQPKN</sequence>
<dbReference type="Gene3D" id="3.40.50.300">
    <property type="entry name" value="P-loop containing nucleotide triphosphate hydrolases"/>
    <property type="match status" value="1"/>
</dbReference>
<dbReference type="PANTHER" id="PTHR37816:SF1">
    <property type="entry name" value="TOXIN"/>
    <property type="match status" value="1"/>
</dbReference>
<name>A0A0A3XFM8_BRAJP</name>
<accession>A0A0A3XFM8</accession>
<dbReference type="PANTHER" id="PTHR37816">
    <property type="entry name" value="YALI0E33011P"/>
    <property type="match status" value="1"/>
</dbReference>
<protein>
    <submittedName>
        <fullName evidence="1">Adenylate kinase</fullName>
    </submittedName>
</protein>
<dbReference type="EMBL" id="JRPN01000056">
    <property type="protein sequence ID" value="KGT73237.1"/>
    <property type="molecule type" value="Genomic_DNA"/>
</dbReference>